<evidence type="ECO:0000313" key="2">
    <source>
        <dbReference type="Proteomes" id="UP001457282"/>
    </source>
</evidence>
<gene>
    <name evidence="1" type="ORF">M0R45_030855</name>
</gene>
<reference evidence="1 2" key="1">
    <citation type="journal article" date="2023" name="G3 (Bethesda)">
        <title>A chromosome-length genome assembly and annotation of blackberry (Rubus argutus, cv. 'Hillquist').</title>
        <authorList>
            <person name="Bruna T."/>
            <person name="Aryal R."/>
            <person name="Dudchenko O."/>
            <person name="Sargent D.J."/>
            <person name="Mead D."/>
            <person name="Buti M."/>
            <person name="Cavallini A."/>
            <person name="Hytonen T."/>
            <person name="Andres J."/>
            <person name="Pham M."/>
            <person name="Weisz D."/>
            <person name="Mascagni F."/>
            <person name="Usai G."/>
            <person name="Natali L."/>
            <person name="Bassil N."/>
            <person name="Fernandez G.E."/>
            <person name="Lomsadze A."/>
            <person name="Armour M."/>
            <person name="Olukolu B."/>
            <person name="Poorten T."/>
            <person name="Britton C."/>
            <person name="Davik J."/>
            <person name="Ashrafi H."/>
            <person name="Aiden E.L."/>
            <person name="Borodovsky M."/>
            <person name="Worthington M."/>
        </authorList>
    </citation>
    <scope>NUCLEOTIDE SEQUENCE [LARGE SCALE GENOMIC DNA]</scope>
    <source>
        <strain evidence="1">PI 553951</strain>
    </source>
</reference>
<protein>
    <submittedName>
        <fullName evidence="1">Uncharacterized protein</fullName>
    </submittedName>
</protein>
<accession>A0AAW1WED0</accession>
<dbReference type="EMBL" id="JBEDUW010000006">
    <property type="protein sequence ID" value="KAK9922390.1"/>
    <property type="molecule type" value="Genomic_DNA"/>
</dbReference>
<proteinExistence type="predicted"/>
<dbReference type="AlphaFoldDB" id="A0AAW1WED0"/>
<dbReference type="Proteomes" id="UP001457282">
    <property type="component" value="Unassembled WGS sequence"/>
</dbReference>
<evidence type="ECO:0000313" key="1">
    <source>
        <dbReference type="EMBL" id="KAK9922390.1"/>
    </source>
</evidence>
<name>A0AAW1WED0_RUBAR</name>
<organism evidence="1 2">
    <name type="scientific">Rubus argutus</name>
    <name type="common">Southern blackberry</name>
    <dbReference type="NCBI Taxonomy" id="59490"/>
    <lineage>
        <taxon>Eukaryota</taxon>
        <taxon>Viridiplantae</taxon>
        <taxon>Streptophyta</taxon>
        <taxon>Embryophyta</taxon>
        <taxon>Tracheophyta</taxon>
        <taxon>Spermatophyta</taxon>
        <taxon>Magnoliopsida</taxon>
        <taxon>eudicotyledons</taxon>
        <taxon>Gunneridae</taxon>
        <taxon>Pentapetalae</taxon>
        <taxon>rosids</taxon>
        <taxon>fabids</taxon>
        <taxon>Rosales</taxon>
        <taxon>Rosaceae</taxon>
        <taxon>Rosoideae</taxon>
        <taxon>Rosoideae incertae sedis</taxon>
        <taxon>Rubus</taxon>
    </lineage>
</organism>
<keyword evidence="2" id="KW-1185">Reference proteome</keyword>
<sequence length="67" mass="7677">MAAISECGSREVHDWLGEMRRRFGSMTWEEADFEEAVGERRGFWVLFGEAKKVRSHGGFAWVGLVMP</sequence>
<comment type="caution">
    <text evidence="1">The sequence shown here is derived from an EMBL/GenBank/DDBJ whole genome shotgun (WGS) entry which is preliminary data.</text>
</comment>